<comment type="caution">
    <text evidence="11">The sequence shown here is derived from an EMBL/GenBank/DDBJ whole genome shotgun (WGS) entry which is preliminary data.</text>
</comment>
<evidence type="ECO:0000256" key="7">
    <source>
        <dbReference type="PROSITE-ProRule" id="PRU00169"/>
    </source>
</evidence>
<dbReference type="PANTHER" id="PTHR48111">
    <property type="entry name" value="REGULATOR OF RPOS"/>
    <property type="match status" value="1"/>
</dbReference>
<feature type="domain" description="OmpR/PhoB-type" evidence="10">
    <location>
        <begin position="153"/>
        <end position="252"/>
    </location>
</feature>
<feature type="DNA-binding region" description="OmpR/PhoB-type" evidence="8">
    <location>
        <begin position="153"/>
        <end position="252"/>
    </location>
</feature>
<evidence type="ECO:0000256" key="1">
    <source>
        <dbReference type="ARBA" id="ARBA00022553"/>
    </source>
</evidence>
<dbReference type="PROSITE" id="PS51755">
    <property type="entry name" value="OMPR_PHOB"/>
    <property type="match status" value="1"/>
</dbReference>
<dbReference type="GO" id="GO:0006355">
    <property type="term" value="P:regulation of DNA-templated transcription"/>
    <property type="evidence" value="ECO:0007669"/>
    <property type="project" value="InterPro"/>
</dbReference>
<gene>
    <name evidence="11" type="ORF">HMPREF3187_00373</name>
</gene>
<evidence type="ECO:0000313" key="11">
    <source>
        <dbReference type="EMBL" id="KXB37814.1"/>
    </source>
</evidence>
<organism evidence="11 12">
    <name type="scientific">Aerococcus christensenii</name>
    <dbReference type="NCBI Taxonomy" id="87541"/>
    <lineage>
        <taxon>Bacteria</taxon>
        <taxon>Bacillati</taxon>
        <taxon>Bacillota</taxon>
        <taxon>Bacilli</taxon>
        <taxon>Lactobacillales</taxon>
        <taxon>Aerococcaceae</taxon>
        <taxon>Aerococcus</taxon>
    </lineage>
</organism>
<keyword evidence="5" id="KW-0010">Activator</keyword>
<dbReference type="Gene3D" id="3.40.50.2300">
    <property type="match status" value="1"/>
</dbReference>
<dbReference type="InterPro" id="IPR001789">
    <property type="entry name" value="Sig_transdc_resp-reg_receiver"/>
</dbReference>
<evidence type="ECO:0000256" key="4">
    <source>
        <dbReference type="ARBA" id="ARBA00023125"/>
    </source>
</evidence>
<dbReference type="GO" id="GO:0000156">
    <property type="term" value="F:phosphorelay response regulator activity"/>
    <property type="evidence" value="ECO:0007669"/>
    <property type="project" value="TreeGrafter"/>
</dbReference>
<evidence type="ECO:0000256" key="6">
    <source>
        <dbReference type="ARBA" id="ARBA00023163"/>
    </source>
</evidence>
<proteinExistence type="predicted"/>
<accession>A0A133Y3N8</accession>
<evidence type="ECO:0000256" key="3">
    <source>
        <dbReference type="ARBA" id="ARBA00023015"/>
    </source>
</evidence>
<feature type="modified residue" description="4-aspartylphosphate" evidence="7">
    <location>
        <position position="55"/>
    </location>
</feature>
<evidence type="ECO:0000313" key="12">
    <source>
        <dbReference type="Proteomes" id="UP000070422"/>
    </source>
</evidence>
<dbReference type="PATRIC" id="fig|87541.4.peg.375"/>
<protein>
    <submittedName>
        <fullName evidence="11">Putative alkaline phosphatase synthesis transcriptional regulatory protein PhoP</fullName>
    </submittedName>
</protein>
<evidence type="ECO:0000256" key="5">
    <source>
        <dbReference type="ARBA" id="ARBA00023159"/>
    </source>
</evidence>
<dbReference type="InterPro" id="IPR039420">
    <property type="entry name" value="WalR-like"/>
</dbReference>
<dbReference type="Proteomes" id="UP000070422">
    <property type="component" value="Unassembled WGS sequence"/>
</dbReference>
<dbReference type="Pfam" id="PF00072">
    <property type="entry name" value="Response_reg"/>
    <property type="match status" value="1"/>
</dbReference>
<dbReference type="InterPro" id="IPR016032">
    <property type="entry name" value="Sig_transdc_resp-reg_C-effctor"/>
</dbReference>
<dbReference type="AlphaFoldDB" id="A0A133Y3N8"/>
<keyword evidence="2" id="KW-0902">Two-component regulatory system</keyword>
<dbReference type="SUPFAM" id="SSF46894">
    <property type="entry name" value="C-terminal effector domain of the bipartite response regulators"/>
    <property type="match status" value="1"/>
</dbReference>
<dbReference type="SUPFAM" id="SSF52172">
    <property type="entry name" value="CheY-like"/>
    <property type="match status" value="1"/>
</dbReference>
<dbReference type="Gene3D" id="1.10.10.10">
    <property type="entry name" value="Winged helix-like DNA-binding domain superfamily/Winged helix DNA-binding domain"/>
    <property type="match status" value="1"/>
</dbReference>
<dbReference type="InterPro" id="IPR036388">
    <property type="entry name" value="WH-like_DNA-bd_sf"/>
</dbReference>
<dbReference type="EMBL" id="LSCQ01000019">
    <property type="protein sequence ID" value="KXB37814.1"/>
    <property type="molecule type" value="Genomic_DNA"/>
</dbReference>
<dbReference type="PROSITE" id="PS50110">
    <property type="entry name" value="RESPONSE_REGULATORY"/>
    <property type="match status" value="1"/>
</dbReference>
<evidence type="ECO:0000259" key="10">
    <source>
        <dbReference type="PROSITE" id="PS51755"/>
    </source>
</evidence>
<dbReference type="InterPro" id="IPR011006">
    <property type="entry name" value="CheY-like_superfamily"/>
</dbReference>
<dbReference type="InterPro" id="IPR001867">
    <property type="entry name" value="OmpR/PhoB-type_DNA-bd"/>
</dbReference>
<evidence type="ECO:0000256" key="8">
    <source>
        <dbReference type="PROSITE-ProRule" id="PRU01091"/>
    </source>
</evidence>
<evidence type="ECO:0000256" key="2">
    <source>
        <dbReference type="ARBA" id="ARBA00023012"/>
    </source>
</evidence>
<dbReference type="SMART" id="SM00862">
    <property type="entry name" value="Trans_reg_C"/>
    <property type="match status" value="1"/>
</dbReference>
<reference evidence="11 12" key="1">
    <citation type="submission" date="2016-01" db="EMBL/GenBank/DDBJ databases">
        <authorList>
            <person name="Oliw E.H."/>
        </authorList>
    </citation>
    <scope>NUCLEOTIDE SEQUENCE [LARGE SCALE GENOMIC DNA]</scope>
    <source>
        <strain evidence="11 12">KA00635</strain>
    </source>
</reference>
<dbReference type="GO" id="GO:0032993">
    <property type="term" value="C:protein-DNA complex"/>
    <property type="evidence" value="ECO:0007669"/>
    <property type="project" value="TreeGrafter"/>
</dbReference>
<keyword evidence="6" id="KW-0804">Transcription</keyword>
<keyword evidence="3" id="KW-0805">Transcription regulation</keyword>
<dbReference type="FunFam" id="1.10.10.10:FF:000018">
    <property type="entry name" value="DNA-binding response regulator ResD"/>
    <property type="match status" value="1"/>
</dbReference>
<dbReference type="GO" id="GO:0005829">
    <property type="term" value="C:cytosol"/>
    <property type="evidence" value="ECO:0007669"/>
    <property type="project" value="TreeGrafter"/>
</dbReference>
<keyword evidence="4 8" id="KW-0238">DNA-binding</keyword>
<keyword evidence="1 7" id="KW-0597">Phosphoprotein</keyword>
<dbReference type="Gene3D" id="6.10.250.690">
    <property type="match status" value="1"/>
</dbReference>
<sequence length="256" mass="29493">MEAMKRVLVVDDEESIRTLLTFNLEKEGFVVEGVGDGQVALEKGLTGKYDFIILDLMLPGLSGTKVCKELRQAHVTTPIMMLTAKDEELDKIIGLELGADDYMTKPFSPRELLARINAIFRRYDYMEEDEERESTHRQSDQDTVSKQKMVQEGALIICGDVEIHTEEAWVKVRGQEVSVTRKEFELLTYLAKRATRTVKRENLVKAIWNYDYSGESRMIDAHIRNLREKIEKDPKHPEYILTVRGFGYMLAIVNSR</sequence>
<dbReference type="CDD" id="cd00383">
    <property type="entry name" value="trans_reg_C"/>
    <property type="match status" value="1"/>
</dbReference>
<dbReference type="PANTHER" id="PTHR48111:SF73">
    <property type="entry name" value="ALKALINE PHOSPHATASE SYNTHESIS TRANSCRIPTIONAL REGULATORY PROTEIN PHOP"/>
    <property type="match status" value="1"/>
</dbReference>
<dbReference type="SMART" id="SM00448">
    <property type="entry name" value="REC"/>
    <property type="match status" value="1"/>
</dbReference>
<dbReference type="Pfam" id="PF00486">
    <property type="entry name" value="Trans_reg_C"/>
    <property type="match status" value="1"/>
</dbReference>
<name>A0A133Y3N8_9LACT</name>
<dbReference type="FunFam" id="3.40.50.2300:FF:000001">
    <property type="entry name" value="DNA-binding response regulator PhoB"/>
    <property type="match status" value="1"/>
</dbReference>
<evidence type="ECO:0000259" key="9">
    <source>
        <dbReference type="PROSITE" id="PS50110"/>
    </source>
</evidence>
<dbReference type="GO" id="GO:0000976">
    <property type="term" value="F:transcription cis-regulatory region binding"/>
    <property type="evidence" value="ECO:0007669"/>
    <property type="project" value="TreeGrafter"/>
</dbReference>
<dbReference type="STRING" id="87541.AWM71_02370"/>
<feature type="domain" description="Response regulatory" evidence="9">
    <location>
        <begin position="6"/>
        <end position="120"/>
    </location>
</feature>